<dbReference type="OrthoDB" id="5422806at2"/>
<dbReference type="InterPro" id="IPR007236">
    <property type="entry name" value="SlyX"/>
</dbReference>
<keyword evidence="4" id="KW-1185">Reference proteome</keyword>
<sequence>MNRELEFAEKDFAARLEDVEVRLAYQDQVIEDLNKVIVEQWSAMDTFRRQIERLEERVRDLQERPIPGPQEEPPPPHY</sequence>
<dbReference type="HAMAP" id="MF_00715">
    <property type="entry name" value="SlyX"/>
    <property type="match status" value="1"/>
</dbReference>
<gene>
    <name evidence="1" type="primary">slyX</name>
    <name evidence="3" type="ORF">SLNSH_04225</name>
</gene>
<comment type="similarity">
    <text evidence="1">Belongs to the SlyX family.</text>
</comment>
<dbReference type="Pfam" id="PF04102">
    <property type="entry name" value="SlyX"/>
    <property type="match status" value="1"/>
</dbReference>
<organism evidence="3 4">
    <name type="scientific">Alsobacter soli</name>
    <dbReference type="NCBI Taxonomy" id="2109933"/>
    <lineage>
        <taxon>Bacteria</taxon>
        <taxon>Pseudomonadati</taxon>
        <taxon>Pseudomonadota</taxon>
        <taxon>Alphaproteobacteria</taxon>
        <taxon>Hyphomicrobiales</taxon>
        <taxon>Alsobacteraceae</taxon>
        <taxon>Alsobacter</taxon>
    </lineage>
</organism>
<proteinExistence type="inferred from homology"/>
<accession>A0A2T1HY45</accession>
<feature type="compositionally biased region" description="Pro residues" evidence="2">
    <location>
        <begin position="66"/>
        <end position="78"/>
    </location>
</feature>
<reference evidence="4" key="1">
    <citation type="submission" date="2018-03" db="EMBL/GenBank/DDBJ databases">
        <authorList>
            <person name="Sun L."/>
            <person name="Liu H."/>
            <person name="Chen W."/>
            <person name="Huang K."/>
            <person name="Liu W."/>
            <person name="Gao X."/>
        </authorList>
    </citation>
    <scope>NUCLEOTIDE SEQUENCE [LARGE SCALE GENOMIC DNA]</scope>
    <source>
        <strain evidence="4">SH9</strain>
    </source>
</reference>
<evidence type="ECO:0000256" key="1">
    <source>
        <dbReference type="HAMAP-Rule" id="MF_00715"/>
    </source>
</evidence>
<dbReference type="PANTHER" id="PTHR36508:SF1">
    <property type="entry name" value="PROTEIN SLYX"/>
    <property type="match status" value="1"/>
</dbReference>
<dbReference type="EMBL" id="PVZS01000003">
    <property type="protein sequence ID" value="PSC06535.1"/>
    <property type="molecule type" value="Genomic_DNA"/>
</dbReference>
<feature type="region of interest" description="Disordered" evidence="2">
    <location>
        <begin position="58"/>
        <end position="78"/>
    </location>
</feature>
<dbReference type="RefSeq" id="WP_106335450.1">
    <property type="nucleotide sequence ID" value="NZ_PVZS01000003.1"/>
</dbReference>
<dbReference type="Gene3D" id="1.20.5.300">
    <property type="match status" value="1"/>
</dbReference>
<evidence type="ECO:0000313" key="3">
    <source>
        <dbReference type="EMBL" id="PSC06535.1"/>
    </source>
</evidence>
<protein>
    <recommendedName>
        <fullName evidence="1">Protein SlyX homolog</fullName>
    </recommendedName>
</protein>
<dbReference type="AlphaFoldDB" id="A0A2T1HY45"/>
<comment type="caution">
    <text evidence="3">The sequence shown here is derived from an EMBL/GenBank/DDBJ whole genome shotgun (WGS) entry which is preliminary data.</text>
</comment>
<dbReference type="Proteomes" id="UP000239772">
    <property type="component" value="Unassembled WGS sequence"/>
</dbReference>
<evidence type="ECO:0000313" key="4">
    <source>
        <dbReference type="Proteomes" id="UP000239772"/>
    </source>
</evidence>
<name>A0A2T1HY45_9HYPH</name>
<dbReference type="PANTHER" id="PTHR36508">
    <property type="entry name" value="PROTEIN SLYX"/>
    <property type="match status" value="1"/>
</dbReference>
<evidence type="ECO:0000256" key="2">
    <source>
        <dbReference type="SAM" id="MobiDB-lite"/>
    </source>
</evidence>